<keyword evidence="5" id="KW-0862">Zinc</keyword>
<feature type="domain" description="C2H2-type" evidence="9">
    <location>
        <begin position="895"/>
        <end position="923"/>
    </location>
</feature>
<comment type="caution">
    <text evidence="10">The sequence shown here is derived from an EMBL/GenBank/DDBJ whole genome shotgun (WGS) entry which is preliminary data.</text>
</comment>
<evidence type="ECO:0000313" key="11">
    <source>
        <dbReference type="Proteomes" id="UP001648503"/>
    </source>
</evidence>
<dbReference type="PROSITE" id="PS00028">
    <property type="entry name" value="ZINC_FINGER_C2H2_1"/>
    <property type="match status" value="2"/>
</dbReference>
<dbReference type="SMART" id="SM00355">
    <property type="entry name" value="ZnF_C2H2"/>
    <property type="match status" value="3"/>
</dbReference>
<feature type="region of interest" description="Disordered" evidence="8">
    <location>
        <begin position="246"/>
        <end position="280"/>
    </location>
</feature>
<feature type="domain" description="C2H2-type" evidence="9">
    <location>
        <begin position="867"/>
        <end position="894"/>
    </location>
</feature>
<evidence type="ECO:0000313" key="10">
    <source>
        <dbReference type="EMBL" id="KAH6597522.1"/>
    </source>
</evidence>
<evidence type="ECO:0000256" key="7">
    <source>
        <dbReference type="PROSITE-ProRule" id="PRU00042"/>
    </source>
</evidence>
<evidence type="ECO:0000256" key="6">
    <source>
        <dbReference type="ARBA" id="ARBA00023242"/>
    </source>
</evidence>
<dbReference type="Gene3D" id="3.30.160.60">
    <property type="entry name" value="Classic Zinc Finger"/>
    <property type="match status" value="3"/>
</dbReference>
<evidence type="ECO:0000256" key="8">
    <source>
        <dbReference type="SAM" id="MobiDB-lite"/>
    </source>
</evidence>
<evidence type="ECO:0000256" key="5">
    <source>
        <dbReference type="ARBA" id="ARBA00022833"/>
    </source>
</evidence>
<keyword evidence="2" id="KW-0479">Metal-binding</keyword>
<proteinExistence type="predicted"/>
<feature type="compositionally biased region" description="Polar residues" evidence="8">
    <location>
        <begin position="270"/>
        <end position="280"/>
    </location>
</feature>
<feature type="region of interest" description="Disordered" evidence="8">
    <location>
        <begin position="751"/>
        <end position="794"/>
    </location>
</feature>
<feature type="compositionally biased region" description="Low complexity" evidence="8">
    <location>
        <begin position="251"/>
        <end position="269"/>
    </location>
</feature>
<protein>
    <recommendedName>
        <fullName evidence="9">C2H2-type domain-containing protein</fullName>
    </recommendedName>
</protein>
<feature type="region of interest" description="Disordered" evidence="8">
    <location>
        <begin position="49"/>
        <end position="109"/>
    </location>
</feature>
<dbReference type="PANTHER" id="PTHR24381:SF393">
    <property type="entry name" value="CHROMATIN-LINKED ADAPTOR FOR MSL PROTEINS, ISOFORM B"/>
    <property type="match status" value="1"/>
</dbReference>
<dbReference type="Proteomes" id="UP001648503">
    <property type="component" value="Unassembled WGS sequence"/>
</dbReference>
<keyword evidence="11" id="KW-1185">Reference proteome</keyword>
<accession>A0ABQ8FFS6</accession>
<feature type="compositionally biased region" description="Low complexity" evidence="8">
    <location>
        <begin position="49"/>
        <end position="77"/>
    </location>
</feature>
<gene>
    <name evidence="10" type="ORF">BASA50_004439</name>
</gene>
<reference evidence="10 11" key="1">
    <citation type="submission" date="2021-02" db="EMBL/GenBank/DDBJ databases">
        <title>Variation within the Batrachochytrium salamandrivorans European outbreak.</title>
        <authorList>
            <person name="Kelly M."/>
            <person name="Pasmans F."/>
            <person name="Shea T.P."/>
            <person name="Munoz J.F."/>
            <person name="Carranza S."/>
            <person name="Cuomo C.A."/>
            <person name="Martel A."/>
        </authorList>
    </citation>
    <scope>NUCLEOTIDE SEQUENCE [LARGE SCALE GENOMIC DNA]</scope>
    <source>
        <strain evidence="10 11">AMFP18/2</strain>
    </source>
</reference>
<sequence>MVSSSMVLPSPSSSLFERSMSALVTNFRGHLGDDLSGSEVLSQHPLLQQQSLQQQQQHQQFLQQQHHMQLHQTQHPLAKSISASHSSDHTTECASPSLSPEGQPYGDVPAAAIGHRASITSGVLGWEQLQMQQLEMRLPTALSTTHTHTGNSSVAITPPDRLPFAASTVAVDSSIQINTCSNSQSKERASSHPSLLFSPRLPMSYTGLTLLPKSVNATLTEQPLFSPTTQSFFKFAKDLIDAHPFTENSHSTDTINATTSNDSSTTSVSGNAPNTALGSSIITDATSSVPPRLMSALAMPPKQQTPPQSQTRSFVQPNAALALDFMAHSGSRVHNAFDPQSIDSTVATATMATVVDKSAAQMNLGYGQVMLQQPLLRQHQQQQQQQQSLQQQQLQQQLQSQQLDALFQPDTTETAGNPALQYIVGSFLDSMTTIAAEPAFLSDFTDLAPTLSHPMQPTQSQPQLQQQLQQQQLQQLHHQQQQQLLQQRQAVEQDDFSRHISSVTNSFPQIDYHDDMLLLGLDDPPKRIYPSDLHANTALINPIKCASVLSDSNTWPLPQRALTMEHHRHMKPDLDSETVRRASYPQRMIPHQQQRQRQQQTIYNSNPVQSSGDVVTLCANDSIDLQQHAANPLELVTVNGLSANDVLRRRFSFMPSQAHLPTPDTSPHGLVVALEPGAATTNISHTDDMNADMAASMTLPHRSSLPHVTMVDPALSYHSDLPIAAVVGRHSVPNHQWQPPQQQRAHYVNHHMPHHSHQSTTKHSQDQQQHTTPDTHVRRLSDDSMTSSPAQLDHEMRDNTTHYNVQPEAVDQNDPSFSETTSEGQGSVSVMFPCSFSGCTRRFSKASSLQNHLSSHSSSGKPKPKPYRCEMCPQTFSRSHDLKRHYYIHSQDKPHMCRRCGKGFSRRDALKRHQRSVLEGKKVHCNPLHPNAPMPTLSELESDEDE</sequence>
<organism evidence="10 11">
    <name type="scientific">Batrachochytrium salamandrivorans</name>
    <dbReference type="NCBI Taxonomy" id="1357716"/>
    <lineage>
        <taxon>Eukaryota</taxon>
        <taxon>Fungi</taxon>
        <taxon>Fungi incertae sedis</taxon>
        <taxon>Chytridiomycota</taxon>
        <taxon>Chytridiomycota incertae sedis</taxon>
        <taxon>Chytridiomycetes</taxon>
        <taxon>Rhizophydiales</taxon>
        <taxon>Rhizophydiales incertae sedis</taxon>
        <taxon>Batrachochytrium</taxon>
    </lineage>
</organism>
<feature type="domain" description="C2H2-type" evidence="9">
    <location>
        <begin position="832"/>
        <end position="861"/>
    </location>
</feature>
<feature type="region of interest" description="Disordered" evidence="8">
    <location>
        <begin position="926"/>
        <end position="946"/>
    </location>
</feature>
<dbReference type="InterPro" id="IPR036236">
    <property type="entry name" value="Znf_C2H2_sf"/>
</dbReference>
<keyword evidence="4 7" id="KW-0863">Zinc-finger</keyword>
<comment type="subcellular location">
    <subcellularLocation>
        <location evidence="1">Nucleus</location>
    </subcellularLocation>
</comment>
<dbReference type="Pfam" id="PF00096">
    <property type="entry name" value="zf-C2H2"/>
    <property type="match status" value="3"/>
</dbReference>
<evidence type="ECO:0000256" key="2">
    <source>
        <dbReference type="ARBA" id="ARBA00022723"/>
    </source>
</evidence>
<feature type="compositionally biased region" description="Low complexity" evidence="8">
    <location>
        <begin position="758"/>
        <end position="772"/>
    </location>
</feature>
<dbReference type="PANTHER" id="PTHR24381">
    <property type="entry name" value="ZINC FINGER PROTEIN"/>
    <property type="match status" value="1"/>
</dbReference>
<keyword evidence="6" id="KW-0539">Nucleus</keyword>
<dbReference type="SUPFAM" id="SSF57667">
    <property type="entry name" value="beta-beta-alpha zinc fingers"/>
    <property type="match status" value="2"/>
</dbReference>
<evidence type="ECO:0000256" key="3">
    <source>
        <dbReference type="ARBA" id="ARBA00022737"/>
    </source>
</evidence>
<dbReference type="EMBL" id="JAFCIX010000143">
    <property type="protein sequence ID" value="KAH6597522.1"/>
    <property type="molecule type" value="Genomic_DNA"/>
</dbReference>
<evidence type="ECO:0000259" key="9">
    <source>
        <dbReference type="PROSITE" id="PS50157"/>
    </source>
</evidence>
<name>A0ABQ8FFS6_9FUNG</name>
<feature type="compositionally biased region" description="Basic and acidic residues" evidence="8">
    <location>
        <begin position="773"/>
        <end position="782"/>
    </location>
</feature>
<evidence type="ECO:0000256" key="4">
    <source>
        <dbReference type="ARBA" id="ARBA00022771"/>
    </source>
</evidence>
<evidence type="ECO:0000256" key="1">
    <source>
        <dbReference type="ARBA" id="ARBA00004123"/>
    </source>
</evidence>
<dbReference type="PROSITE" id="PS50157">
    <property type="entry name" value="ZINC_FINGER_C2H2_2"/>
    <property type="match status" value="3"/>
</dbReference>
<dbReference type="InterPro" id="IPR013087">
    <property type="entry name" value="Znf_C2H2_type"/>
</dbReference>
<keyword evidence="3" id="KW-0677">Repeat</keyword>